<accession>A0AAV2ESB1</accession>
<dbReference type="AlphaFoldDB" id="A0AAV2ESB1"/>
<keyword evidence="2" id="KW-1185">Reference proteome</keyword>
<organism evidence="1 2">
    <name type="scientific">Linum trigynum</name>
    <dbReference type="NCBI Taxonomy" id="586398"/>
    <lineage>
        <taxon>Eukaryota</taxon>
        <taxon>Viridiplantae</taxon>
        <taxon>Streptophyta</taxon>
        <taxon>Embryophyta</taxon>
        <taxon>Tracheophyta</taxon>
        <taxon>Spermatophyta</taxon>
        <taxon>Magnoliopsida</taxon>
        <taxon>eudicotyledons</taxon>
        <taxon>Gunneridae</taxon>
        <taxon>Pentapetalae</taxon>
        <taxon>rosids</taxon>
        <taxon>fabids</taxon>
        <taxon>Malpighiales</taxon>
        <taxon>Linaceae</taxon>
        <taxon>Linum</taxon>
    </lineage>
</organism>
<gene>
    <name evidence="1" type="ORF">LTRI10_LOCUS29530</name>
</gene>
<proteinExistence type="predicted"/>
<protein>
    <submittedName>
        <fullName evidence="1">Uncharacterized protein</fullName>
    </submittedName>
</protein>
<name>A0AAV2ESB1_9ROSI</name>
<sequence>MHALKIRDYLAHLPTCRVGGRSELGVRLLITKQSSSSSERGVVESSLSRFSLPSSRDDWTISREGEGITPFEYSLLAALRDFALSFYYSLHAFPSLENQQAEF</sequence>
<reference evidence="1 2" key="1">
    <citation type="submission" date="2024-04" db="EMBL/GenBank/DDBJ databases">
        <authorList>
            <person name="Fracassetti M."/>
        </authorList>
    </citation>
    <scope>NUCLEOTIDE SEQUENCE [LARGE SCALE GENOMIC DNA]</scope>
</reference>
<evidence type="ECO:0000313" key="2">
    <source>
        <dbReference type="Proteomes" id="UP001497516"/>
    </source>
</evidence>
<evidence type="ECO:0000313" key="1">
    <source>
        <dbReference type="EMBL" id="CAL1388607.1"/>
    </source>
</evidence>
<dbReference type="EMBL" id="OZ034818">
    <property type="protein sequence ID" value="CAL1388607.1"/>
    <property type="molecule type" value="Genomic_DNA"/>
</dbReference>
<dbReference type="Proteomes" id="UP001497516">
    <property type="component" value="Chromosome 5"/>
</dbReference>